<feature type="compositionally biased region" description="Basic and acidic residues" evidence="1">
    <location>
        <begin position="198"/>
        <end position="212"/>
    </location>
</feature>
<organism evidence="2 3">
    <name type="scientific">Portunus trituberculatus</name>
    <name type="common">Swimming crab</name>
    <name type="synonym">Neptunus trituberculatus</name>
    <dbReference type="NCBI Taxonomy" id="210409"/>
    <lineage>
        <taxon>Eukaryota</taxon>
        <taxon>Metazoa</taxon>
        <taxon>Ecdysozoa</taxon>
        <taxon>Arthropoda</taxon>
        <taxon>Crustacea</taxon>
        <taxon>Multicrustacea</taxon>
        <taxon>Malacostraca</taxon>
        <taxon>Eumalacostraca</taxon>
        <taxon>Eucarida</taxon>
        <taxon>Decapoda</taxon>
        <taxon>Pleocyemata</taxon>
        <taxon>Brachyura</taxon>
        <taxon>Eubrachyura</taxon>
        <taxon>Portunoidea</taxon>
        <taxon>Portunidae</taxon>
        <taxon>Portuninae</taxon>
        <taxon>Portunus</taxon>
    </lineage>
</organism>
<feature type="region of interest" description="Disordered" evidence="1">
    <location>
        <begin position="175"/>
        <end position="212"/>
    </location>
</feature>
<proteinExistence type="predicted"/>
<dbReference type="EMBL" id="VSRR010002667">
    <property type="protein sequence ID" value="MPC32644.1"/>
    <property type="molecule type" value="Genomic_DNA"/>
</dbReference>
<dbReference type="AlphaFoldDB" id="A0A5B7EJE3"/>
<evidence type="ECO:0000313" key="3">
    <source>
        <dbReference type="Proteomes" id="UP000324222"/>
    </source>
</evidence>
<dbReference type="Proteomes" id="UP000324222">
    <property type="component" value="Unassembled WGS sequence"/>
</dbReference>
<protein>
    <submittedName>
        <fullName evidence="2">Uncharacterized protein</fullName>
    </submittedName>
</protein>
<keyword evidence="3" id="KW-1185">Reference proteome</keyword>
<reference evidence="2 3" key="1">
    <citation type="submission" date="2019-05" db="EMBL/GenBank/DDBJ databases">
        <title>Another draft genome of Portunus trituberculatus and its Hox gene families provides insights of decapod evolution.</title>
        <authorList>
            <person name="Jeong J.-H."/>
            <person name="Song I."/>
            <person name="Kim S."/>
            <person name="Choi T."/>
            <person name="Kim D."/>
            <person name="Ryu S."/>
            <person name="Kim W."/>
        </authorList>
    </citation>
    <scope>NUCLEOTIDE SEQUENCE [LARGE SCALE GENOMIC DNA]</scope>
    <source>
        <tissue evidence="2">Muscle</tissue>
    </source>
</reference>
<comment type="caution">
    <text evidence="2">The sequence shown here is derived from an EMBL/GenBank/DDBJ whole genome shotgun (WGS) entry which is preliminary data.</text>
</comment>
<evidence type="ECO:0000256" key="1">
    <source>
        <dbReference type="SAM" id="MobiDB-lite"/>
    </source>
</evidence>
<evidence type="ECO:0000313" key="2">
    <source>
        <dbReference type="EMBL" id="MPC32644.1"/>
    </source>
</evidence>
<gene>
    <name evidence="2" type="ORF">E2C01_025967</name>
</gene>
<sequence length="212" mass="22998">MPTRIAMEVVRCLAPQAALPRHQQRLLPAGVPVKGHAAFPNGTVKECLVIWRPCQTTSVICIRHLVLLSDLAAPRRHLLRPPAPGRTPRHSGLTLFAAQMMSLCAPVRPPVLASRRPVPHRLQSCSSPGTAGTTCHDLRVYDHVQYTEGADFPSRIPSPKLGGRRLEAKAELIIAGKSSAPTTPSALHRASPLPTIKAETKSEGRRLRGVEE</sequence>
<accession>A0A5B7EJE3</accession>
<name>A0A5B7EJE3_PORTR</name>